<dbReference type="AlphaFoldDB" id="A0A225UEH3"/>
<keyword evidence="2" id="KW-1185">Reference proteome</keyword>
<organism evidence="1 2">
    <name type="scientific">Phytophthora megakarya</name>
    <dbReference type="NCBI Taxonomy" id="4795"/>
    <lineage>
        <taxon>Eukaryota</taxon>
        <taxon>Sar</taxon>
        <taxon>Stramenopiles</taxon>
        <taxon>Oomycota</taxon>
        <taxon>Peronosporomycetes</taxon>
        <taxon>Peronosporales</taxon>
        <taxon>Peronosporaceae</taxon>
        <taxon>Phytophthora</taxon>
    </lineage>
</organism>
<evidence type="ECO:0000313" key="2">
    <source>
        <dbReference type="Proteomes" id="UP000198211"/>
    </source>
</evidence>
<name>A0A225UEH3_9STRA</name>
<protein>
    <submittedName>
        <fullName evidence="1">Uncharacterized protein</fullName>
    </submittedName>
</protein>
<evidence type="ECO:0000313" key="1">
    <source>
        <dbReference type="EMBL" id="OWY91442.1"/>
    </source>
</evidence>
<accession>A0A225UEH3</accession>
<gene>
    <name evidence="1" type="ORF">PHMEG_00039976</name>
</gene>
<comment type="caution">
    <text evidence="1">The sequence shown here is derived from an EMBL/GenBank/DDBJ whole genome shotgun (WGS) entry which is preliminary data.</text>
</comment>
<dbReference type="Proteomes" id="UP000198211">
    <property type="component" value="Unassembled WGS sequence"/>
</dbReference>
<proteinExistence type="predicted"/>
<sequence>MNPTAKDYTDLAEVPGVVKFIKGEHADIFKQITAQKWIPESMAETLNIASKLKTMSKAKLKADPDYLLWEY</sequence>
<dbReference type="EMBL" id="NBNE01020247">
    <property type="protein sequence ID" value="OWY91442.1"/>
    <property type="molecule type" value="Genomic_DNA"/>
</dbReference>
<dbReference type="OrthoDB" id="125047at2759"/>
<reference evidence="2" key="1">
    <citation type="submission" date="2017-03" db="EMBL/GenBank/DDBJ databases">
        <title>Phytopthora megakarya and P. palmivora, two closely related causual agents of cacao black pod achieved similar genome size and gene model numbers by different mechanisms.</title>
        <authorList>
            <person name="Ali S."/>
            <person name="Shao J."/>
            <person name="Larry D.J."/>
            <person name="Kronmiller B."/>
            <person name="Shen D."/>
            <person name="Strem M.D."/>
            <person name="Melnick R.L."/>
            <person name="Guiltinan M.J."/>
            <person name="Tyler B.M."/>
            <person name="Meinhardt L.W."/>
            <person name="Bailey B.A."/>
        </authorList>
    </citation>
    <scope>NUCLEOTIDE SEQUENCE [LARGE SCALE GENOMIC DNA]</scope>
    <source>
        <strain evidence="2">zdho120</strain>
    </source>
</reference>